<gene>
    <name evidence="2" type="ORF">METZ01_LOCUS75705</name>
</gene>
<reference evidence="2" key="1">
    <citation type="submission" date="2018-05" db="EMBL/GenBank/DDBJ databases">
        <authorList>
            <person name="Lanie J.A."/>
            <person name="Ng W.-L."/>
            <person name="Kazmierczak K.M."/>
            <person name="Andrzejewski T.M."/>
            <person name="Davidsen T.M."/>
            <person name="Wayne K.J."/>
            <person name="Tettelin H."/>
            <person name="Glass J.I."/>
            <person name="Rusch D."/>
            <person name="Podicherti R."/>
            <person name="Tsui H.-C.T."/>
            <person name="Winkler M.E."/>
        </authorList>
    </citation>
    <scope>NUCLEOTIDE SEQUENCE</scope>
</reference>
<organism evidence="2">
    <name type="scientific">marine metagenome</name>
    <dbReference type="NCBI Taxonomy" id="408172"/>
    <lineage>
        <taxon>unclassified sequences</taxon>
        <taxon>metagenomes</taxon>
        <taxon>ecological metagenomes</taxon>
    </lineage>
</organism>
<dbReference type="AlphaFoldDB" id="A0A381U526"/>
<dbReference type="PANTHER" id="PTHR34957">
    <property type="entry name" value="NUCLEAR TRANSPORT FACTOR 2 (NTF2) FAMILY PROTEIN"/>
    <property type="match status" value="1"/>
</dbReference>
<dbReference type="PANTHER" id="PTHR34957:SF1">
    <property type="entry name" value="NUCLEAR TRANSPORT FACTOR 2 (NTF2) FAMILY PROTEIN"/>
    <property type="match status" value="1"/>
</dbReference>
<dbReference type="Gene3D" id="3.10.450.50">
    <property type="match status" value="1"/>
</dbReference>
<feature type="domain" description="SnoaL-like" evidence="1">
    <location>
        <begin position="6"/>
        <end position="124"/>
    </location>
</feature>
<dbReference type="InterPro" id="IPR037401">
    <property type="entry name" value="SnoaL-like"/>
</dbReference>
<sequence length="137" mass="15628">MSEKEVLKTNQRFYDAFNKNDIELMIGVWLNDPISQCIHPGWDVLTGFDKIMVSWQKIFSSGHDLEIKLSHIEVTTSENLAWVTCQENLFSILSSGVQLSKVHSTNLFKKVNDEWKMILHHASPVSGLPAIEKISEN</sequence>
<evidence type="ECO:0000259" key="1">
    <source>
        <dbReference type="Pfam" id="PF13474"/>
    </source>
</evidence>
<evidence type="ECO:0000313" key="2">
    <source>
        <dbReference type="EMBL" id="SVA22851.1"/>
    </source>
</evidence>
<dbReference type="SUPFAM" id="SSF54427">
    <property type="entry name" value="NTF2-like"/>
    <property type="match status" value="1"/>
</dbReference>
<dbReference type="Pfam" id="PF13474">
    <property type="entry name" value="SnoaL_3"/>
    <property type="match status" value="1"/>
</dbReference>
<dbReference type="EMBL" id="UINC01005677">
    <property type="protein sequence ID" value="SVA22851.1"/>
    <property type="molecule type" value="Genomic_DNA"/>
</dbReference>
<accession>A0A381U526</accession>
<name>A0A381U526_9ZZZZ</name>
<dbReference type="InterPro" id="IPR032710">
    <property type="entry name" value="NTF2-like_dom_sf"/>
</dbReference>
<proteinExistence type="predicted"/>
<protein>
    <recommendedName>
        <fullName evidence="1">SnoaL-like domain-containing protein</fullName>
    </recommendedName>
</protein>